<evidence type="ECO:0000313" key="1">
    <source>
        <dbReference type="EMBL" id="GMF32543.1"/>
    </source>
</evidence>
<dbReference type="EMBL" id="BSXT01000694">
    <property type="protein sequence ID" value="GMF32543.1"/>
    <property type="molecule type" value="Genomic_DNA"/>
</dbReference>
<sequence>MKKQTQAFKQIDWSWTLNYAINEVANGARALNHQIGRETNAEKQNLYAIRLKTIYDVLRADLNNNRLKLVLPNRTSVGPIRSMSHELTAMVKDPLYNDNISQQSYRDLSIEDQRVFYEIVKKTHVEHTLQTPIEDPCLTLKAEFDTLRGEISLGNNNPDMLRELYRLAADMFEQKLLSNKEFWSIIGALV</sequence>
<gene>
    <name evidence="1" type="ORF">Pfra01_000777900</name>
</gene>
<dbReference type="AlphaFoldDB" id="A0A9W6X6M1"/>
<evidence type="ECO:0000313" key="2">
    <source>
        <dbReference type="Proteomes" id="UP001165121"/>
    </source>
</evidence>
<organism evidence="1 2">
    <name type="scientific">Phytophthora fragariaefolia</name>
    <dbReference type="NCBI Taxonomy" id="1490495"/>
    <lineage>
        <taxon>Eukaryota</taxon>
        <taxon>Sar</taxon>
        <taxon>Stramenopiles</taxon>
        <taxon>Oomycota</taxon>
        <taxon>Peronosporomycetes</taxon>
        <taxon>Peronosporales</taxon>
        <taxon>Peronosporaceae</taxon>
        <taxon>Phytophthora</taxon>
    </lineage>
</organism>
<proteinExistence type="predicted"/>
<reference evidence="1" key="1">
    <citation type="submission" date="2023-04" db="EMBL/GenBank/DDBJ databases">
        <title>Phytophthora fragariaefolia NBRC 109709.</title>
        <authorList>
            <person name="Ichikawa N."/>
            <person name="Sato H."/>
            <person name="Tonouchi N."/>
        </authorList>
    </citation>
    <scope>NUCLEOTIDE SEQUENCE</scope>
    <source>
        <strain evidence="1">NBRC 109709</strain>
    </source>
</reference>
<accession>A0A9W6X6M1</accession>
<keyword evidence="2" id="KW-1185">Reference proteome</keyword>
<dbReference type="Proteomes" id="UP001165121">
    <property type="component" value="Unassembled WGS sequence"/>
</dbReference>
<dbReference type="OrthoDB" id="141841at2759"/>
<name>A0A9W6X6M1_9STRA</name>
<protein>
    <submittedName>
        <fullName evidence="1">Unnamed protein product</fullName>
    </submittedName>
</protein>
<comment type="caution">
    <text evidence="1">The sequence shown here is derived from an EMBL/GenBank/DDBJ whole genome shotgun (WGS) entry which is preliminary data.</text>
</comment>